<feature type="transmembrane region" description="Helical" evidence="1">
    <location>
        <begin position="108"/>
        <end position="130"/>
    </location>
</feature>
<evidence type="ECO:0000313" key="2">
    <source>
        <dbReference type="EMBL" id="SFS44121.1"/>
    </source>
</evidence>
<dbReference type="EMBL" id="FPAJ01000001">
    <property type="protein sequence ID" value="SFS44121.1"/>
    <property type="molecule type" value="Genomic_DNA"/>
</dbReference>
<organism evidence="2 3">
    <name type="scientific">Sulfitobacter marinus</name>
    <dbReference type="NCBI Taxonomy" id="394264"/>
    <lineage>
        <taxon>Bacteria</taxon>
        <taxon>Pseudomonadati</taxon>
        <taxon>Pseudomonadota</taxon>
        <taxon>Alphaproteobacteria</taxon>
        <taxon>Rhodobacterales</taxon>
        <taxon>Roseobacteraceae</taxon>
        <taxon>Sulfitobacter</taxon>
    </lineage>
</organism>
<name>A0A1I6PV62_9RHOB</name>
<dbReference type="AlphaFoldDB" id="A0A1I6PV62"/>
<dbReference type="SUPFAM" id="SSF141571">
    <property type="entry name" value="Pentapeptide repeat-like"/>
    <property type="match status" value="1"/>
</dbReference>
<keyword evidence="1" id="KW-0472">Membrane</keyword>
<dbReference type="PANTHER" id="PTHR14136:SF17">
    <property type="entry name" value="BTB_POZ DOMAIN-CONTAINING PROTEIN KCTD9"/>
    <property type="match status" value="1"/>
</dbReference>
<feature type="transmembrane region" description="Helical" evidence="1">
    <location>
        <begin position="60"/>
        <end position="87"/>
    </location>
</feature>
<dbReference type="Pfam" id="PF00805">
    <property type="entry name" value="Pentapeptide"/>
    <property type="match status" value="3"/>
</dbReference>
<sequence length="539" mass="59029">MDDIIFQIDGRELLGIVLVLAFLFVPIGISFMPSKGDPSKPPLFDQLQKRLGLSGFNSGLLFVAIALWAVIFGSLVLGLLAVVWSFILAATPQGSEQTWDWRFSLAKMAALTATVGAVVALPFTMIRLTLTQRQTLAAEEGLITDRISKAVEGLGAEKTVKDKDDESTKPNLEVRIGAIYALERIAQDSLRDHIQIMEILCAYIRENAPLRETEKNPFQIWEDKAAEDADKPKMPGSGEIYTWAKKLPKPRTDIQVALEVIGRRASRQIKVEREATVRGSAVGYRLDLRSTCLQGADLRELEFTRCLFNQAQLQGADLLMAQLQGAELNGAELQGANLYGAKLQGARLGRAQLQGAYLSAAKLQGADLSAAQLQRAILSAAQLQGANLYRAKLQGANLSEAKLQEADLSRAELQEAYLSAAKLQGANLNRAQLQGAELPIAQLQGTRLFMAKFDGETSFGAANLRGAALKDVDFTQTNIGSDQITETFGDASVTLPGGHGPDHENWPEHWSKEKLKWEDFDDQWRAFQRSIGQDPDNPT</sequence>
<dbReference type="InterPro" id="IPR001646">
    <property type="entry name" value="5peptide_repeat"/>
</dbReference>
<keyword evidence="1" id="KW-1133">Transmembrane helix</keyword>
<dbReference type="RefSeq" id="WP_139226435.1">
    <property type="nucleotide sequence ID" value="NZ_FPAJ01000001.1"/>
</dbReference>
<dbReference type="PANTHER" id="PTHR14136">
    <property type="entry name" value="BTB_POZ DOMAIN-CONTAINING PROTEIN KCTD9"/>
    <property type="match status" value="1"/>
</dbReference>
<feature type="transmembrane region" description="Helical" evidence="1">
    <location>
        <begin position="12"/>
        <end position="32"/>
    </location>
</feature>
<dbReference type="Gene3D" id="2.160.20.80">
    <property type="entry name" value="E3 ubiquitin-protein ligase SopA"/>
    <property type="match status" value="2"/>
</dbReference>
<dbReference type="InterPro" id="IPR051082">
    <property type="entry name" value="Pentapeptide-BTB/POZ_domain"/>
</dbReference>
<dbReference type="Proteomes" id="UP000199239">
    <property type="component" value="Unassembled WGS sequence"/>
</dbReference>
<proteinExistence type="predicted"/>
<keyword evidence="3" id="KW-1185">Reference proteome</keyword>
<gene>
    <name evidence="2" type="ORF">SAMN04488040_0355</name>
</gene>
<keyword evidence="1" id="KW-0812">Transmembrane</keyword>
<evidence type="ECO:0000256" key="1">
    <source>
        <dbReference type="SAM" id="Phobius"/>
    </source>
</evidence>
<reference evidence="3" key="1">
    <citation type="submission" date="2016-10" db="EMBL/GenBank/DDBJ databases">
        <authorList>
            <person name="Varghese N."/>
            <person name="Submissions S."/>
        </authorList>
    </citation>
    <scope>NUCLEOTIDE SEQUENCE [LARGE SCALE GENOMIC DNA]</scope>
    <source>
        <strain evidence="3">DSM 23422</strain>
    </source>
</reference>
<evidence type="ECO:0000313" key="3">
    <source>
        <dbReference type="Proteomes" id="UP000199239"/>
    </source>
</evidence>
<protein>
    <submittedName>
        <fullName evidence="2">Uncharacterized protein YjbI, contains pentapeptide repeats</fullName>
    </submittedName>
</protein>
<dbReference type="OrthoDB" id="7837851at2"/>
<accession>A0A1I6PV62</accession>
<dbReference type="STRING" id="394264.SAMN04488040_0355"/>